<keyword evidence="5" id="KW-1185">Reference proteome</keyword>
<dbReference type="STRING" id="97481.SAMN05444853_11156"/>
<dbReference type="GO" id="GO:0008408">
    <property type="term" value="F:3'-5' exonuclease activity"/>
    <property type="evidence" value="ECO:0007669"/>
    <property type="project" value="InterPro"/>
</dbReference>
<proteinExistence type="predicted"/>
<organism evidence="3 4">
    <name type="scientific">Phocoenobacter skyensis</name>
    <dbReference type="NCBI Taxonomy" id="97481"/>
    <lineage>
        <taxon>Bacteria</taxon>
        <taxon>Pseudomonadati</taxon>
        <taxon>Pseudomonadota</taxon>
        <taxon>Gammaproteobacteria</taxon>
        <taxon>Pasteurellales</taxon>
        <taxon>Pasteurellaceae</taxon>
        <taxon>Phocoenobacter</taxon>
    </lineage>
</organism>
<gene>
    <name evidence="2" type="ORF">QJT92_06490</name>
    <name evidence="3" type="ORF">SAMN05444853_11156</name>
</gene>
<keyword evidence="1" id="KW-0239">DNA-directed DNA polymerase</keyword>
<accession>A0A1H7X877</accession>
<reference evidence="4" key="2">
    <citation type="submission" date="2016-10" db="EMBL/GenBank/DDBJ databases">
        <authorList>
            <person name="Varghese N."/>
            <person name="Submissions S."/>
        </authorList>
    </citation>
    <scope>NUCLEOTIDE SEQUENCE [LARGE SCALE GENOMIC DNA]</scope>
    <source>
        <strain evidence="4">DSM 24204</strain>
    </source>
</reference>
<dbReference type="GO" id="GO:0003887">
    <property type="term" value="F:DNA-directed DNA polymerase activity"/>
    <property type="evidence" value="ECO:0007669"/>
    <property type="project" value="UniProtKB-KW"/>
</dbReference>
<keyword evidence="1 2" id="KW-0548">Nucleotidyltransferase</keyword>
<sequence>MNRRDLLLNEMNITQWVLTKPQVLKGDAQIRLSEEIKLIVVSDGDYQSTGLFQDILYSLQLSKQDYQWVSYEQSLRLSFDHQPILWIIQNEKQAVTLSEKFANLTIWKNNSWQDLATLAYKRQFWQQIEPLCQPKENV</sequence>
<reference evidence="3" key="1">
    <citation type="submission" date="2016-10" db="EMBL/GenBank/DDBJ databases">
        <authorList>
            <person name="de Groot N.N."/>
        </authorList>
    </citation>
    <scope>NUCLEOTIDE SEQUENCE [LARGE SCALE GENOMIC DNA]</scope>
    <source>
        <strain evidence="3">DSM 24204</strain>
    </source>
</reference>
<comment type="function">
    <text evidence="1">Part of the beta sliding clamp loading complex, which hydrolyzes ATP to load the beta clamp onto primed DNA to form the DNA replication pre-initiation complex. DNA polymerase III is a complex, multichain enzyme responsible for most of the replicative synthesis in bacteria. This DNA polymerase also exhibits 3' to 5' exonuclease activity.</text>
</comment>
<dbReference type="InterPro" id="IPR036654">
    <property type="entry name" value="DNA_pol_III_psi_sf"/>
</dbReference>
<dbReference type="Proteomes" id="UP000198883">
    <property type="component" value="Unassembled WGS sequence"/>
</dbReference>
<dbReference type="PIRSF" id="PIRSF029225">
    <property type="entry name" value="DNA_pol_III_psi"/>
    <property type="match status" value="1"/>
</dbReference>
<name>A0A1H7X877_9PAST</name>
<dbReference type="OrthoDB" id="5682636at2"/>
<dbReference type="GO" id="GO:0006260">
    <property type="term" value="P:DNA replication"/>
    <property type="evidence" value="ECO:0007669"/>
    <property type="project" value="UniProtKB-KW"/>
</dbReference>
<dbReference type="EMBL" id="JASAVS010000012">
    <property type="protein sequence ID" value="MDP8085565.1"/>
    <property type="molecule type" value="Genomic_DNA"/>
</dbReference>
<reference evidence="2 5" key="3">
    <citation type="journal article" date="2023" name="Front. Microbiol.">
        <title>Phylogeography and host specificity of Pasteurellaceae pathogenic to sea-farmed fish in the north-east Atlantic.</title>
        <authorList>
            <person name="Gulla S."/>
            <person name="Colquhoun D.J."/>
            <person name="Olsen A.B."/>
            <person name="Spilsberg B."/>
            <person name="Lagesen K."/>
            <person name="Aakesson C.P."/>
            <person name="Strom S."/>
            <person name="Manji F."/>
            <person name="Birkbeck T.H."/>
            <person name="Nilsen H.K."/>
        </authorList>
    </citation>
    <scope>NUCLEOTIDE SEQUENCE [LARGE SCALE GENOMIC DNA]</scope>
    <source>
        <strain evidence="2 5">VIO11850</strain>
    </source>
</reference>
<evidence type="ECO:0000313" key="3">
    <source>
        <dbReference type="EMBL" id="SEM29338.1"/>
    </source>
</evidence>
<evidence type="ECO:0000256" key="1">
    <source>
        <dbReference type="PIRNR" id="PIRNR029225"/>
    </source>
</evidence>
<dbReference type="GeneID" id="83543801"/>
<dbReference type="AlphaFoldDB" id="A0A1H7X877"/>
<dbReference type="Proteomes" id="UP001224812">
    <property type="component" value="Unassembled WGS sequence"/>
</dbReference>
<evidence type="ECO:0000313" key="2">
    <source>
        <dbReference type="EMBL" id="MDP8085565.1"/>
    </source>
</evidence>
<dbReference type="InterPro" id="IPR004615">
    <property type="entry name" value="DNA_pol_III_psi"/>
</dbReference>
<dbReference type="Gene3D" id="3.40.50.10220">
    <property type="entry name" value="DNA polymerase III, psi subunit"/>
    <property type="match status" value="1"/>
</dbReference>
<dbReference type="Pfam" id="PF03603">
    <property type="entry name" value="DNA_III_psi"/>
    <property type="match status" value="1"/>
</dbReference>
<protein>
    <recommendedName>
        <fullName evidence="1">DNA polymerase III subunit psi</fullName>
    </recommendedName>
</protein>
<dbReference type="EMBL" id="FOBN01000011">
    <property type="protein sequence ID" value="SEM29338.1"/>
    <property type="molecule type" value="Genomic_DNA"/>
</dbReference>
<dbReference type="RefSeq" id="WP_090921666.1">
    <property type="nucleotide sequence ID" value="NZ_CP016180.1"/>
</dbReference>
<keyword evidence="1" id="KW-0235">DNA replication</keyword>
<dbReference type="SUPFAM" id="SSF102220">
    <property type="entry name" value="DNA polymerase III psi subunit"/>
    <property type="match status" value="1"/>
</dbReference>
<evidence type="ECO:0000313" key="4">
    <source>
        <dbReference type="Proteomes" id="UP000198883"/>
    </source>
</evidence>
<evidence type="ECO:0000313" key="5">
    <source>
        <dbReference type="Proteomes" id="UP001224812"/>
    </source>
</evidence>
<keyword evidence="1 2" id="KW-0808">Transferase</keyword>